<comment type="similarity">
    <text evidence="2">In the N-terminal section; belongs to the glycosyltransferase 51 family.</text>
</comment>
<evidence type="ECO:0000256" key="14">
    <source>
        <dbReference type="SAM" id="MobiDB-lite"/>
    </source>
</evidence>
<dbReference type="FunFam" id="1.10.3810.10:FF:000001">
    <property type="entry name" value="Penicillin-binding protein 1A"/>
    <property type="match status" value="1"/>
</dbReference>
<dbReference type="GO" id="GO:0008955">
    <property type="term" value="F:peptidoglycan glycosyltransferase activity"/>
    <property type="evidence" value="ECO:0007669"/>
    <property type="project" value="UniProtKB-EC"/>
</dbReference>
<dbReference type="CDD" id="cd06577">
    <property type="entry name" value="PASTA_pknB"/>
    <property type="match status" value="1"/>
</dbReference>
<evidence type="ECO:0000256" key="2">
    <source>
        <dbReference type="ARBA" id="ARBA00007739"/>
    </source>
</evidence>
<dbReference type="GO" id="GO:0009002">
    <property type="term" value="F:serine-type D-Ala-D-Ala carboxypeptidase activity"/>
    <property type="evidence" value="ECO:0007669"/>
    <property type="project" value="UniProtKB-EC"/>
</dbReference>
<evidence type="ECO:0000256" key="11">
    <source>
        <dbReference type="ARBA" id="ARBA00023316"/>
    </source>
</evidence>
<evidence type="ECO:0000313" key="17">
    <source>
        <dbReference type="Proteomes" id="UP000645966"/>
    </source>
</evidence>
<dbReference type="GO" id="GO:0009252">
    <property type="term" value="P:peptidoglycan biosynthetic process"/>
    <property type="evidence" value="ECO:0007669"/>
    <property type="project" value="UniProtKB-KW"/>
</dbReference>
<dbReference type="GO" id="GO:0071555">
    <property type="term" value="P:cell wall organization"/>
    <property type="evidence" value="ECO:0007669"/>
    <property type="project" value="UniProtKB-KW"/>
</dbReference>
<evidence type="ECO:0000259" key="15">
    <source>
        <dbReference type="PROSITE" id="PS51178"/>
    </source>
</evidence>
<comment type="caution">
    <text evidence="16">The sequence shown here is derived from an EMBL/GenBank/DDBJ whole genome shotgun (WGS) entry which is preliminary data.</text>
</comment>
<dbReference type="InterPro" id="IPR005543">
    <property type="entry name" value="PASTA_dom"/>
</dbReference>
<dbReference type="InterPro" id="IPR023346">
    <property type="entry name" value="Lysozyme-like_dom_sf"/>
</dbReference>
<gene>
    <name evidence="16" type="ORF">JDV75_09030</name>
</gene>
<name>A0A934I6E1_9CORY</name>
<keyword evidence="3" id="KW-0121">Carboxypeptidase</keyword>
<keyword evidence="17" id="KW-1185">Reference proteome</keyword>
<keyword evidence="9" id="KW-0573">Peptidoglycan synthesis</keyword>
<evidence type="ECO:0000313" key="16">
    <source>
        <dbReference type="EMBL" id="MBI8989896.1"/>
    </source>
</evidence>
<dbReference type="GO" id="GO:0008658">
    <property type="term" value="F:penicillin binding"/>
    <property type="evidence" value="ECO:0007669"/>
    <property type="project" value="InterPro"/>
</dbReference>
<dbReference type="SUPFAM" id="SSF56601">
    <property type="entry name" value="beta-lactamase/transpeptidase-like"/>
    <property type="match status" value="1"/>
</dbReference>
<dbReference type="GO" id="GO:0030288">
    <property type="term" value="C:outer membrane-bounded periplasmic space"/>
    <property type="evidence" value="ECO:0007669"/>
    <property type="project" value="TreeGrafter"/>
</dbReference>
<accession>A0A934I6E1</accession>
<dbReference type="InterPro" id="IPR012338">
    <property type="entry name" value="Beta-lactam/transpept-like"/>
</dbReference>
<dbReference type="Gene3D" id="1.10.3810.10">
    <property type="entry name" value="Biosynthetic peptidoglycan transglycosylase-like"/>
    <property type="match status" value="1"/>
</dbReference>
<evidence type="ECO:0000256" key="6">
    <source>
        <dbReference type="ARBA" id="ARBA00022679"/>
    </source>
</evidence>
<comment type="similarity">
    <text evidence="1">In the C-terminal section; belongs to the transpeptidase family.</text>
</comment>
<keyword evidence="4" id="KW-0645">Protease</keyword>
<keyword evidence="6" id="KW-0808">Transferase</keyword>
<evidence type="ECO:0000256" key="10">
    <source>
        <dbReference type="ARBA" id="ARBA00023268"/>
    </source>
</evidence>
<reference evidence="16" key="1">
    <citation type="submission" date="2020-12" db="EMBL/GenBank/DDBJ databases">
        <title>Genome public.</title>
        <authorList>
            <person name="Sun Q."/>
        </authorList>
    </citation>
    <scope>NUCLEOTIDE SEQUENCE</scope>
    <source>
        <strain evidence="16">CCM 8863</strain>
    </source>
</reference>
<evidence type="ECO:0000256" key="3">
    <source>
        <dbReference type="ARBA" id="ARBA00022645"/>
    </source>
</evidence>
<organism evidence="16 17">
    <name type="scientific">Corynebacterium meridianum</name>
    <dbReference type="NCBI Taxonomy" id="2765363"/>
    <lineage>
        <taxon>Bacteria</taxon>
        <taxon>Bacillati</taxon>
        <taxon>Actinomycetota</taxon>
        <taxon>Actinomycetes</taxon>
        <taxon>Mycobacteriales</taxon>
        <taxon>Corynebacteriaceae</taxon>
        <taxon>Corynebacterium</taxon>
    </lineage>
</organism>
<comment type="catalytic activity">
    <reaction evidence="13">
        <text>[GlcNAc-(1-&gt;4)-Mur2Ac(oyl-L-Ala-gamma-D-Glu-L-Lys-D-Ala-D-Ala)](n)-di-trans,octa-cis-undecaprenyl diphosphate + beta-D-GlcNAc-(1-&gt;4)-Mur2Ac(oyl-L-Ala-gamma-D-Glu-L-Lys-D-Ala-D-Ala)-di-trans,octa-cis-undecaprenyl diphosphate = [GlcNAc-(1-&gt;4)-Mur2Ac(oyl-L-Ala-gamma-D-Glu-L-Lys-D-Ala-D-Ala)](n+1)-di-trans,octa-cis-undecaprenyl diphosphate + di-trans,octa-cis-undecaprenyl diphosphate + H(+)</text>
        <dbReference type="Rhea" id="RHEA:23708"/>
        <dbReference type="Rhea" id="RHEA-COMP:9602"/>
        <dbReference type="Rhea" id="RHEA-COMP:9603"/>
        <dbReference type="ChEBI" id="CHEBI:15378"/>
        <dbReference type="ChEBI" id="CHEBI:58405"/>
        <dbReference type="ChEBI" id="CHEBI:60033"/>
        <dbReference type="ChEBI" id="CHEBI:78435"/>
        <dbReference type="EC" id="2.4.99.28"/>
    </reaction>
</comment>
<evidence type="ECO:0000256" key="1">
    <source>
        <dbReference type="ARBA" id="ARBA00007090"/>
    </source>
</evidence>
<dbReference type="Gene3D" id="3.30.10.20">
    <property type="match status" value="1"/>
</dbReference>
<comment type="catalytic activity">
    <reaction evidence="12">
        <text>Preferential cleavage: (Ac)2-L-Lys-D-Ala-|-D-Ala. Also transpeptidation of peptidyl-alanyl moieties that are N-acyl substituents of D-alanine.</text>
        <dbReference type="EC" id="3.4.16.4"/>
    </reaction>
</comment>
<dbReference type="RefSeq" id="WP_198738919.1">
    <property type="nucleotide sequence ID" value="NZ_JAEIOS010000013.1"/>
</dbReference>
<dbReference type="Proteomes" id="UP000645966">
    <property type="component" value="Unassembled WGS sequence"/>
</dbReference>
<dbReference type="Pfam" id="PF00912">
    <property type="entry name" value="Transgly"/>
    <property type="match status" value="1"/>
</dbReference>
<protein>
    <submittedName>
        <fullName evidence="16">Transglycosylase domain-containing protein</fullName>
    </submittedName>
</protein>
<dbReference type="Pfam" id="PF00905">
    <property type="entry name" value="Transpeptidase"/>
    <property type="match status" value="1"/>
</dbReference>
<keyword evidence="11" id="KW-0961">Cell wall biogenesis/degradation</keyword>
<dbReference type="SUPFAM" id="SSF53955">
    <property type="entry name" value="Lysozyme-like"/>
    <property type="match status" value="1"/>
</dbReference>
<dbReference type="PROSITE" id="PS51178">
    <property type="entry name" value="PASTA"/>
    <property type="match status" value="1"/>
</dbReference>
<evidence type="ECO:0000256" key="7">
    <source>
        <dbReference type="ARBA" id="ARBA00022801"/>
    </source>
</evidence>
<dbReference type="AlphaFoldDB" id="A0A934I6E1"/>
<keyword evidence="10" id="KW-0511">Multifunctional enzyme</keyword>
<evidence type="ECO:0000256" key="5">
    <source>
        <dbReference type="ARBA" id="ARBA00022676"/>
    </source>
</evidence>
<feature type="region of interest" description="Disordered" evidence="14">
    <location>
        <begin position="751"/>
        <end position="783"/>
    </location>
</feature>
<dbReference type="InterPro" id="IPR036950">
    <property type="entry name" value="PBP_transglycosylase"/>
</dbReference>
<dbReference type="GO" id="GO:0008360">
    <property type="term" value="P:regulation of cell shape"/>
    <property type="evidence" value="ECO:0007669"/>
    <property type="project" value="UniProtKB-KW"/>
</dbReference>
<evidence type="ECO:0000256" key="8">
    <source>
        <dbReference type="ARBA" id="ARBA00022960"/>
    </source>
</evidence>
<dbReference type="InterPro" id="IPR050396">
    <property type="entry name" value="Glycosyltr_51/Transpeptidase"/>
</dbReference>
<dbReference type="GO" id="GO:0006508">
    <property type="term" value="P:proteolysis"/>
    <property type="evidence" value="ECO:0007669"/>
    <property type="project" value="UniProtKB-KW"/>
</dbReference>
<dbReference type="PANTHER" id="PTHR32282">
    <property type="entry name" value="BINDING PROTEIN TRANSPEPTIDASE, PUTATIVE-RELATED"/>
    <property type="match status" value="1"/>
</dbReference>
<dbReference type="InterPro" id="IPR001460">
    <property type="entry name" value="PCN-bd_Tpept"/>
</dbReference>
<dbReference type="Gene3D" id="3.40.710.10">
    <property type="entry name" value="DD-peptidase/beta-lactamase superfamily"/>
    <property type="match status" value="1"/>
</dbReference>
<evidence type="ECO:0000256" key="13">
    <source>
        <dbReference type="ARBA" id="ARBA00049902"/>
    </source>
</evidence>
<dbReference type="EMBL" id="JAEIOS010000013">
    <property type="protein sequence ID" value="MBI8989896.1"/>
    <property type="molecule type" value="Genomic_DNA"/>
</dbReference>
<feature type="domain" description="PASTA" evidence="15">
    <location>
        <begin position="686"/>
        <end position="751"/>
    </location>
</feature>
<evidence type="ECO:0000256" key="12">
    <source>
        <dbReference type="ARBA" id="ARBA00034000"/>
    </source>
</evidence>
<evidence type="ECO:0000256" key="4">
    <source>
        <dbReference type="ARBA" id="ARBA00022670"/>
    </source>
</evidence>
<keyword evidence="7" id="KW-0378">Hydrolase</keyword>
<dbReference type="InterPro" id="IPR001264">
    <property type="entry name" value="Glyco_trans_51"/>
</dbReference>
<dbReference type="PANTHER" id="PTHR32282:SF33">
    <property type="entry name" value="PEPTIDOGLYCAN GLYCOSYLTRANSFERASE"/>
    <property type="match status" value="1"/>
</dbReference>
<keyword evidence="8" id="KW-0133">Cell shape</keyword>
<proteinExistence type="inferred from homology"/>
<sequence>MSLVKSLSKTAGAIVAVGVLGAAVVAPVAGISGLAVARTQEAMESNLADLTDGEAPGVTTILDAHGNPMAWLYKQRRFEVTGDQISPAMKQAIVSVEDRRFYEHDGVDWQGTIRAMATNIFSGSVQQGASTLDQQYVKNYLLLVDAEDEAEQAAATETSYARKLREMRMASDLEQLLTKDEILTRYLNIVPFGNGAYGVEAAARTYFGIPAIELNVAQAAMLAGIVQSSSVLNPYTNEAGVMQRRNTVLDTMIATGSITPEEGAAIKQQPLGVLPAPDELPRGCIAAGNRGFFCDHVLRYLGDKGISLDELETGAYTVETTLDPVIQDIAHDSVTAQVDPMAQGVAEVMDVIEPGAEDRPIRAMVSSRNYGLNLEAGETVLPQTSTRVGSGAGSVFKIFTAAAALEKGMGVDTVLDVPTRYEAKNLGTGGARNCPPNTYCVENAGVYKPKMTLKDALAHSPNTTFVKLIETVGVTPTVDMAVKLGLRDYAEPGSFDGESSIADYMKKNNLGSFTLGPTAVNPLELTNVAATVASGGVWCEPNPIVRVTDRHGRPVSLDQPDCERVLDEGVAYALENGLSQDVVSGTAADSARAAGWSAPTAAKTGTTESHQSAAFMGFNSGFAAAPYIYNDGTTVSPLCTSPLRQCPEGNLYGGMEAARTWFGAANRIPAATGGKLGPFDDRFKQGTAVAGLPKVSGMSEDDARKKIADAGYTVRSQYVPGNGIPLGRAVNVVPAKQPLLKGEEVILQLSDGSRPVPVPPVPEAAPTAERNRRQAPDPAETVESLQNALNDILRDNGF</sequence>
<keyword evidence="5" id="KW-0328">Glycosyltransferase</keyword>
<evidence type="ECO:0000256" key="9">
    <source>
        <dbReference type="ARBA" id="ARBA00022984"/>
    </source>
</evidence>
<dbReference type="Pfam" id="PF03793">
    <property type="entry name" value="PASTA"/>
    <property type="match status" value="1"/>
</dbReference>